<dbReference type="STRING" id="104663.SAMN04488121_1021148"/>
<dbReference type="Proteomes" id="UP000199045">
    <property type="component" value="Unassembled WGS sequence"/>
</dbReference>
<feature type="domain" description="HYR-like" evidence="2">
    <location>
        <begin position="640"/>
        <end position="710"/>
    </location>
</feature>
<proteinExistence type="predicted"/>
<dbReference type="InterPro" id="IPR057078">
    <property type="entry name" value="HYR-4C"/>
</dbReference>
<evidence type="ECO:0000259" key="1">
    <source>
        <dbReference type="Pfam" id="PF19408"/>
    </source>
</evidence>
<dbReference type="InterPro" id="IPR045829">
    <property type="entry name" value="PKD_6"/>
</dbReference>
<evidence type="ECO:0000259" key="2">
    <source>
        <dbReference type="Pfam" id="PF23237"/>
    </source>
</evidence>
<evidence type="ECO:0000313" key="4">
    <source>
        <dbReference type="Proteomes" id="UP000199045"/>
    </source>
</evidence>
<dbReference type="AlphaFoldDB" id="A0A1G7PCY1"/>
<dbReference type="Pfam" id="PF23237">
    <property type="entry name" value="HYR_4C"/>
    <property type="match status" value="1"/>
</dbReference>
<accession>A0A1G7PCY1</accession>
<dbReference type="OrthoDB" id="655428at2"/>
<organism evidence="3 4">
    <name type="scientific">Chitinophaga filiformis</name>
    <name type="common">Myxococcus filiformis</name>
    <name type="synonym">Flexibacter filiformis</name>
    <dbReference type="NCBI Taxonomy" id="104663"/>
    <lineage>
        <taxon>Bacteria</taxon>
        <taxon>Pseudomonadati</taxon>
        <taxon>Bacteroidota</taxon>
        <taxon>Chitinophagia</taxon>
        <taxon>Chitinophagales</taxon>
        <taxon>Chitinophagaceae</taxon>
        <taxon>Chitinophaga</taxon>
    </lineage>
</organism>
<dbReference type="InterPro" id="IPR013783">
    <property type="entry name" value="Ig-like_fold"/>
</dbReference>
<dbReference type="Pfam" id="PF19408">
    <property type="entry name" value="PKD_6"/>
    <property type="match status" value="1"/>
</dbReference>
<evidence type="ECO:0008006" key="5">
    <source>
        <dbReference type="Google" id="ProtNLM"/>
    </source>
</evidence>
<protein>
    <recommendedName>
        <fullName evidence="5">PKD domain-containing protein</fullName>
    </recommendedName>
</protein>
<name>A0A1G7PCY1_CHIFI</name>
<evidence type="ECO:0000313" key="3">
    <source>
        <dbReference type="EMBL" id="SDF84166.1"/>
    </source>
</evidence>
<dbReference type="EMBL" id="FNBN01000002">
    <property type="protein sequence ID" value="SDF84166.1"/>
    <property type="molecule type" value="Genomic_DNA"/>
</dbReference>
<reference evidence="3 4" key="1">
    <citation type="submission" date="2016-10" db="EMBL/GenBank/DDBJ databases">
        <authorList>
            <person name="de Groot N.N."/>
        </authorList>
    </citation>
    <scope>NUCLEOTIDE SEQUENCE [LARGE SCALE GENOMIC DNA]</scope>
    <source>
        <strain evidence="3 4">DSM 527</strain>
    </source>
</reference>
<dbReference type="RefSeq" id="WP_143011454.1">
    <property type="nucleotide sequence ID" value="NZ_FNBN01000002.1"/>
</dbReference>
<feature type="non-terminal residue" evidence="3">
    <location>
        <position position="779"/>
    </location>
</feature>
<sequence>MSAVRLHLCGILRAILRRSPVPILLIPPLLLLLQLTAYAQSANLDQGSNDKATTPLNPVSWVNGNLNANMAHFLEGYSVPYRAVLEGLVVNQTYTLVIGFDVRNSSKHALDYLTHFQRLSPHNVFSHGQETVNPLLNAPQPASYFTTTDVFTMPAPSSTGSPVAGQPATSFNALPAGEKQMTGYNADITNITYASQGSLSAANSETVVNITFTALKSTAILAWGAHIASIVDWGKDPVTGEPNSASAINGSPYHVRLKKWIINGADVNIGNQDRSLKTDAVFIPPSCSVAGPANACVQTAKLTYTATVDDANGLTYAWSIIGANTANAKIVNSTLGTIDVVPIGASFTFGSFNLRLIVTREGMKDTCYLTSHDNPGTTINIYNVDVNAGSDQTITNLDTAHLSASIAGGDGTYTFTWTPVTGLSNPNVGNPDFIPPSTGVFQFIVKGDDGNCQDLDTVVITVNEHAKPPCGITGPGPVCPGSQNEYTGPAPASVGSYLWSVTGDGTVSGVNNTQKVLINAANKCGTYQLRLIVSTPDGKRKDTCYLGVQVKDTIKPVLSGQISNANVACTNNIPAAPVIGVTDNCTAGLNVQTSTIVSDSTCVNKYKLTRKWWATDLCGNTSDTLKQVITVNDDVKPVITASFDKTVNVQCLKDVPAAPNPTATDNCNGNVTPVYSVTGSGSACDSTITRKWVFADACGNSDSVSQVIHIKDDIKPALSGSAGNVNVTCSKDIPAAANISATDNCDVTPGVHFSQETIDSTCINNFKVIRKWWAKDACG</sequence>
<feature type="domain" description="PKD-like" evidence="1">
    <location>
        <begin position="468"/>
        <end position="526"/>
    </location>
</feature>
<dbReference type="Gene3D" id="2.60.40.10">
    <property type="entry name" value="Immunoglobulins"/>
    <property type="match status" value="1"/>
</dbReference>
<gene>
    <name evidence="3" type="ORF">SAMN04488121_1021148</name>
</gene>